<evidence type="ECO:0000256" key="1">
    <source>
        <dbReference type="SAM" id="SignalP"/>
    </source>
</evidence>
<comment type="caution">
    <text evidence="2">The sequence shown here is derived from an EMBL/GenBank/DDBJ whole genome shotgun (WGS) entry which is preliminary data.</text>
</comment>
<dbReference type="AlphaFoldDB" id="A0A8J2X2Z7"/>
<evidence type="ECO:0000313" key="2">
    <source>
        <dbReference type="EMBL" id="CAH0378353.1"/>
    </source>
</evidence>
<dbReference type="Proteomes" id="UP000789595">
    <property type="component" value="Unassembled WGS sequence"/>
</dbReference>
<evidence type="ECO:0000313" key="3">
    <source>
        <dbReference type="Proteomes" id="UP000789595"/>
    </source>
</evidence>
<gene>
    <name evidence="2" type="ORF">PECAL_5P28640</name>
</gene>
<reference evidence="2" key="1">
    <citation type="submission" date="2021-11" db="EMBL/GenBank/DDBJ databases">
        <authorList>
            <consortium name="Genoscope - CEA"/>
            <person name="William W."/>
        </authorList>
    </citation>
    <scope>NUCLEOTIDE SEQUENCE</scope>
</reference>
<feature type="signal peptide" evidence="1">
    <location>
        <begin position="1"/>
        <end position="15"/>
    </location>
</feature>
<dbReference type="EMBL" id="CAKKNE010000005">
    <property type="protein sequence ID" value="CAH0378353.1"/>
    <property type="molecule type" value="Genomic_DNA"/>
</dbReference>
<keyword evidence="1" id="KW-0732">Signal</keyword>
<organism evidence="2 3">
    <name type="scientific">Pelagomonas calceolata</name>
    <dbReference type="NCBI Taxonomy" id="35677"/>
    <lineage>
        <taxon>Eukaryota</taxon>
        <taxon>Sar</taxon>
        <taxon>Stramenopiles</taxon>
        <taxon>Ochrophyta</taxon>
        <taxon>Pelagophyceae</taxon>
        <taxon>Pelagomonadales</taxon>
        <taxon>Pelagomonadaceae</taxon>
        <taxon>Pelagomonas</taxon>
    </lineage>
</organism>
<protein>
    <recommendedName>
        <fullName evidence="4">Glycosyl transferase CAP10 domain-containing protein</fullName>
    </recommendedName>
</protein>
<name>A0A8J2X2Z7_9STRA</name>
<feature type="chain" id="PRO_5035205773" description="Glycosyl transferase CAP10 domain-containing protein" evidence="1">
    <location>
        <begin position="16"/>
        <end position="245"/>
    </location>
</feature>
<proteinExistence type="predicted"/>
<keyword evidence="3" id="KW-1185">Reference proteome</keyword>
<evidence type="ECO:0008006" key="4">
    <source>
        <dbReference type="Google" id="ProtNLM"/>
    </source>
</evidence>
<accession>A0A8J2X2Z7</accession>
<sequence length="245" mass="28965">MRRTLLVALLLGCRGDKNDLGVTPGCPTQFDDPDPIIREGIRRRLNELDLPPDERPKHRWPNRTEFKFPGDDPPLWDPWFNINTTEWSDWLDGKNKTFETETKGALKDQEFCHWENETCAVNPGIKSRIQADFEVLKKARINVPRTTEPTACRFRTKEIAGTHYDVIYNIDDFTWRVKLFKPLFKHPAQVYAFDGLPYWEVDGRWEHDRSFSPDRPDEFIHISKWSLDPCENCIPQKDWPENRRP</sequence>